<accession>A0A9P1GS73</accession>
<dbReference type="PROSITE" id="PS50222">
    <property type="entry name" value="EF_HAND_2"/>
    <property type="match status" value="1"/>
</dbReference>
<dbReference type="Pfam" id="PF12796">
    <property type="entry name" value="Ank_2"/>
    <property type="match status" value="1"/>
</dbReference>
<dbReference type="EMBL" id="CAMXCT030006789">
    <property type="protein sequence ID" value="CAL4807379.1"/>
    <property type="molecule type" value="Genomic_DNA"/>
</dbReference>
<feature type="repeat" description="ANK" evidence="3">
    <location>
        <begin position="511"/>
        <end position="543"/>
    </location>
</feature>
<keyword evidence="2 3" id="KW-0040">ANK repeat</keyword>
<dbReference type="EMBL" id="CAMXCT010006789">
    <property type="protein sequence ID" value="CAI4020067.1"/>
    <property type="molecule type" value="Genomic_DNA"/>
</dbReference>
<keyword evidence="7" id="KW-1185">Reference proteome</keyword>
<dbReference type="Pfam" id="PF00023">
    <property type="entry name" value="Ank"/>
    <property type="match status" value="1"/>
</dbReference>
<dbReference type="InterPro" id="IPR002110">
    <property type="entry name" value="Ankyrin_rpt"/>
</dbReference>
<dbReference type="PANTHER" id="PTHR24198">
    <property type="entry name" value="ANKYRIN REPEAT AND PROTEIN KINASE DOMAIN-CONTAINING PROTEIN"/>
    <property type="match status" value="1"/>
</dbReference>
<reference evidence="5" key="1">
    <citation type="submission" date="2022-10" db="EMBL/GenBank/DDBJ databases">
        <authorList>
            <person name="Chen Y."/>
            <person name="Dougan E. K."/>
            <person name="Chan C."/>
            <person name="Rhodes N."/>
            <person name="Thang M."/>
        </authorList>
    </citation>
    <scope>NUCLEOTIDE SEQUENCE</scope>
</reference>
<dbReference type="AlphaFoldDB" id="A0A9P1GS73"/>
<dbReference type="GO" id="GO:0005509">
    <property type="term" value="F:calcium ion binding"/>
    <property type="evidence" value="ECO:0007669"/>
    <property type="project" value="InterPro"/>
</dbReference>
<evidence type="ECO:0000313" key="7">
    <source>
        <dbReference type="Proteomes" id="UP001152797"/>
    </source>
</evidence>
<dbReference type="InterPro" id="IPR002048">
    <property type="entry name" value="EF_hand_dom"/>
</dbReference>
<keyword evidence="1" id="KW-0677">Repeat</keyword>
<dbReference type="Gene3D" id="1.25.40.20">
    <property type="entry name" value="Ankyrin repeat-containing domain"/>
    <property type="match status" value="2"/>
</dbReference>
<proteinExistence type="predicted"/>
<evidence type="ECO:0000256" key="1">
    <source>
        <dbReference type="ARBA" id="ARBA00022737"/>
    </source>
</evidence>
<evidence type="ECO:0000313" key="6">
    <source>
        <dbReference type="EMBL" id="CAL1173442.1"/>
    </source>
</evidence>
<dbReference type="SMART" id="SM00248">
    <property type="entry name" value="ANK"/>
    <property type="match status" value="4"/>
</dbReference>
<dbReference type="PANTHER" id="PTHR24198:SF165">
    <property type="entry name" value="ANKYRIN REPEAT-CONTAINING PROTEIN-RELATED"/>
    <property type="match status" value="1"/>
</dbReference>
<dbReference type="PROSITE" id="PS50297">
    <property type="entry name" value="ANK_REP_REGION"/>
    <property type="match status" value="1"/>
</dbReference>
<protein>
    <recommendedName>
        <fullName evidence="4">EF-hand domain-containing protein</fullName>
    </recommendedName>
</protein>
<dbReference type="OrthoDB" id="194358at2759"/>
<sequence>MGSGASSDVKELQRIFDACDLESCGSLTGEDLKIALAGVGLAKDAAKTVDFPAFCELVKEAMVSSPDPPRIVPFALRGMRFEQLQAICEVCGCGQDGWLLAQCQSAMESESGTRRLKEDLYSLNRFLVRPATAGPEDVRLPESCLELADNDTERLEMGVYEAPSASDLATITSRLALPRPKRSCCFAELVNPAGLQCDYFVSHSWGHPFVSSVATLSNFLKGADGSHSTAFWICLFALNQHRLQEELGTSSVRAMPFAYGLAKASQGVLMILDQKVEPFRRLWCLYEAQRAWELHRPLQLLLDGETDGGSGPSLALLVAEELQKLSAFDASASVAGDKIKIWHQVINRSVQRAFPMASFEAQFDGSHCRIRGFGPSWFSHFDSKVSQLLASPVFRFCLDAGDGPLALRYLGLGAEASRQELRCCEKLLPKSLQEVWVSNPSCGECRLLHVYAHLGDLQNLDFLLAARADPTERAKDPKQRAALHFAVKAGHDECAKRLLEGKALAHDPDKNRETPLQIAAYGGFTSLVQLLLRAGAVVNAADRDGWTALICAARAGHGETVELLLLNKASPHAMDSLGRNAFRHAKMAGYDLPQLEKCSEMLEEDDLECQMVDR</sequence>
<name>A0A9P1GS73_9DINO</name>
<evidence type="ECO:0000256" key="2">
    <source>
        <dbReference type="ARBA" id="ARBA00023043"/>
    </source>
</evidence>
<dbReference type="SUPFAM" id="SSF48403">
    <property type="entry name" value="Ankyrin repeat"/>
    <property type="match status" value="1"/>
</dbReference>
<evidence type="ECO:0000313" key="5">
    <source>
        <dbReference type="EMBL" id="CAI4020067.1"/>
    </source>
</evidence>
<comment type="caution">
    <text evidence="5">The sequence shown here is derived from an EMBL/GenBank/DDBJ whole genome shotgun (WGS) entry which is preliminary data.</text>
</comment>
<organism evidence="5">
    <name type="scientific">Cladocopium goreaui</name>
    <dbReference type="NCBI Taxonomy" id="2562237"/>
    <lineage>
        <taxon>Eukaryota</taxon>
        <taxon>Sar</taxon>
        <taxon>Alveolata</taxon>
        <taxon>Dinophyceae</taxon>
        <taxon>Suessiales</taxon>
        <taxon>Symbiodiniaceae</taxon>
        <taxon>Cladocopium</taxon>
    </lineage>
</organism>
<reference evidence="6" key="2">
    <citation type="submission" date="2024-04" db="EMBL/GenBank/DDBJ databases">
        <authorList>
            <person name="Chen Y."/>
            <person name="Shah S."/>
            <person name="Dougan E. K."/>
            <person name="Thang M."/>
            <person name="Chan C."/>
        </authorList>
    </citation>
    <scope>NUCLEOTIDE SEQUENCE [LARGE SCALE GENOMIC DNA]</scope>
</reference>
<evidence type="ECO:0000256" key="3">
    <source>
        <dbReference type="PROSITE-ProRule" id="PRU00023"/>
    </source>
</evidence>
<dbReference type="InterPro" id="IPR036770">
    <property type="entry name" value="Ankyrin_rpt-contain_sf"/>
</dbReference>
<dbReference type="Proteomes" id="UP001152797">
    <property type="component" value="Unassembled WGS sequence"/>
</dbReference>
<feature type="domain" description="EF-hand" evidence="4">
    <location>
        <begin position="7"/>
        <end position="42"/>
    </location>
</feature>
<dbReference type="EMBL" id="CAMXCT020006789">
    <property type="protein sequence ID" value="CAL1173442.1"/>
    <property type="molecule type" value="Genomic_DNA"/>
</dbReference>
<gene>
    <name evidence="5" type="ORF">C1SCF055_LOCUS44516</name>
</gene>
<dbReference type="PROSITE" id="PS50088">
    <property type="entry name" value="ANK_REPEAT"/>
    <property type="match status" value="2"/>
</dbReference>
<feature type="repeat" description="ANK" evidence="3">
    <location>
        <begin position="544"/>
        <end position="576"/>
    </location>
</feature>
<evidence type="ECO:0000259" key="4">
    <source>
        <dbReference type="PROSITE" id="PS50222"/>
    </source>
</evidence>